<feature type="domain" description="SusD-like N-terminal" evidence="7">
    <location>
        <begin position="106"/>
        <end position="236"/>
    </location>
</feature>
<evidence type="ECO:0000313" key="9">
    <source>
        <dbReference type="Proteomes" id="UP001261871"/>
    </source>
</evidence>
<evidence type="ECO:0000256" key="3">
    <source>
        <dbReference type="ARBA" id="ARBA00022729"/>
    </source>
</evidence>
<dbReference type="Pfam" id="PF07980">
    <property type="entry name" value="SusD_RagB"/>
    <property type="match status" value="1"/>
</dbReference>
<keyword evidence="5" id="KW-0998">Cell outer membrane</keyword>
<protein>
    <recommendedName>
        <fullName evidence="10">RagB/SusD domain-containing protein</fullName>
    </recommendedName>
</protein>
<dbReference type="InterPro" id="IPR033985">
    <property type="entry name" value="SusD-like_N"/>
</dbReference>
<dbReference type="InterPro" id="IPR011990">
    <property type="entry name" value="TPR-like_helical_dom_sf"/>
</dbReference>
<name>A0ABU1RXE2_9FLAO</name>
<proteinExistence type="inferred from homology"/>
<dbReference type="PROSITE" id="PS51257">
    <property type="entry name" value="PROKAR_LIPOPROTEIN"/>
    <property type="match status" value="1"/>
</dbReference>
<dbReference type="Pfam" id="PF14322">
    <property type="entry name" value="SusD-like_3"/>
    <property type="match status" value="1"/>
</dbReference>
<evidence type="ECO:0000259" key="6">
    <source>
        <dbReference type="Pfam" id="PF07980"/>
    </source>
</evidence>
<gene>
    <name evidence="8" type="ORF">J2W95_000007</name>
</gene>
<feature type="domain" description="RagB/SusD" evidence="6">
    <location>
        <begin position="330"/>
        <end position="467"/>
    </location>
</feature>
<dbReference type="Gene3D" id="1.25.40.390">
    <property type="match status" value="1"/>
</dbReference>
<evidence type="ECO:0000256" key="1">
    <source>
        <dbReference type="ARBA" id="ARBA00004442"/>
    </source>
</evidence>
<dbReference type="InterPro" id="IPR012944">
    <property type="entry name" value="SusD_RagB_dom"/>
</dbReference>
<sequence length="470" mass="51746">MKNNTSLSGSRRLCKTLTLKMTLFAVISSCLITGCDSFTDVGLPASQLTAPAVFEDKATANAAMVDIYSKIRDNGLLTGSLSGLSSQLGLYADELTLYGGEVNFYNNALLPSGNEVGELWNSSYNQIYAANAVIEGVGNSVSLTAIDSDQLKGEALFVRALLHFYLMNSFGDIPYITTTDYEQNRVVHRMPENEVYALIKADLEQAIALLPEDYISPERVRPNKWTAEALLARVNLYTEAWDEAANAASAVLNQSGLYVWEEDLDKVFLKESTTTLWQLMPSQAGDNTQEAATFSFVSGPPPLSALSNTLMDAFATDDQRKAHWTTVVTDGTDVWYHASKYKAITNTGSSVEYSIVFRLAEQYLIRAEARAKQGDLIGAKEDLNKIRHTVGLSDTDATSAAGIIDAVLAERRLEFFTEFGHRFFDLKRTGRLDAVLSPQKAGWDSTDRNFPLPESELLLNPNLEPQNDGY</sequence>
<dbReference type="SUPFAM" id="SSF48452">
    <property type="entry name" value="TPR-like"/>
    <property type="match status" value="1"/>
</dbReference>
<keyword evidence="4" id="KW-0472">Membrane</keyword>
<reference evidence="8 9" key="1">
    <citation type="submission" date="2023-07" db="EMBL/GenBank/DDBJ databases">
        <title>Sorghum-associated microbial communities from plants grown in Nebraska, USA.</title>
        <authorList>
            <person name="Schachtman D."/>
        </authorList>
    </citation>
    <scope>NUCLEOTIDE SEQUENCE [LARGE SCALE GENOMIC DNA]</scope>
    <source>
        <strain evidence="8 9">BE124</strain>
    </source>
</reference>
<organism evidence="8 9">
    <name type="scientific">Flavobacterium granuli</name>
    <dbReference type="NCBI Taxonomy" id="280093"/>
    <lineage>
        <taxon>Bacteria</taxon>
        <taxon>Pseudomonadati</taxon>
        <taxon>Bacteroidota</taxon>
        <taxon>Flavobacteriia</taxon>
        <taxon>Flavobacteriales</taxon>
        <taxon>Flavobacteriaceae</taxon>
        <taxon>Flavobacterium</taxon>
    </lineage>
</organism>
<evidence type="ECO:0000256" key="2">
    <source>
        <dbReference type="ARBA" id="ARBA00006275"/>
    </source>
</evidence>
<evidence type="ECO:0000313" key="8">
    <source>
        <dbReference type="EMBL" id="MDR6843327.1"/>
    </source>
</evidence>
<keyword evidence="3" id="KW-0732">Signal</keyword>
<dbReference type="Proteomes" id="UP001261871">
    <property type="component" value="Unassembled WGS sequence"/>
</dbReference>
<comment type="similarity">
    <text evidence="2">Belongs to the SusD family.</text>
</comment>
<evidence type="ECO:0000256" key="5">
    <source>
        <dbReference type="ARBA" id="ARBA00023237"/>
    </source>
</evidence>
<dbReference type="CDD" id="cd08977">
    <property type="entry name" value="SusD"/>
    <property type="match status" value="1"/>
</dbReference>
<evidence type="ECO:0000256" key="4">
    <source>
        <dbReference type="ARBA" id="ARBA00023136"/>
    </source>
</evidence>
<dbReference type="RefSeq" id="WP_310002636.1">
    <property type="nucleotide sequence ID" value="NZ_JAVDTX010000001.1"/>
</dbReference>
<keyword evidence="9" id="KW-1185">Reference proteome</keyword>
<accession>A0ABU1RXE2</accession>
<dbReference type="EMBL" id="JAVDTX010000001">
    <property type="protein sequence ID" value="MDR6843327.1"/>
    <property type="molecule type" value="Genomic_DNA"/>
</dbReference>
<comment type="subcellular location">
    <subcellularLocation>
        <location evidence="1">Cell outer membrane</location>
    </subcellularLocation>
</comment>
<evidence type="ECO:0008006" key="10">
    <source>
        <dbReference type="Google" id="ProtNLM"/>
    </source>
</evidence>
<comment type="caution">
    <text evidence="8">The sequence shown here is derived from an EMBL/GenBank/DDBJ whole genome shotgun (WGS) entry which is preliminary data.</text>
</comment>
<evidence type="ECO:0000259" key="7">
    <source>
        <dbReference type="Pfam" id="PF14322"/>
    </source>
</evidence>